<proteinExistence type="predicted"/>
<sequence length="32" mass="3698">MDKGYRVHAALWCSAFTCWQTNNELEVGWIAP</sequence>
<dbReference type="EMBL" id="AC183434">
    <property type="protein sequence ID" value="ABD63113.1"/>
    <property type="molecule type" value="Genomic_DNA"/>
</dbReference>
<organism evidence="1">
    <name type="scientific">Asparagus officinalis</name>
    <name type="common">Garden asparagus</name>
    <dbReference type="NCBI Taxonomy" id="4686"/>
    <lineage>
        <taxon>Eukaryota</taxon>
        <taxon>Viridiplantae</taxon>
        <taxon>Streptophyta</taxon>
        <taxon>Embryophyta</taxon>
        <taxon>Tracheophyta</taxon>
        <taxon>Spermatophyta</taxon>
        <taxon>Magnoliopsida</taxon>
        <taxon>Liliopsida</taxon>
        <taxon>Asparagales</taxon>
        <taxon>Asparagaceae</taxon>
        <taxon>Asparagoideae</taxon>
        <taxon>Asparagus</taxon>
    </lineage>
</organism>
<dbReference type="AlphaFoldDB" id="Q2AA62"/>
<accession>Q2AA62</accession>
<protein>
    <submittedName>
        <fullName evidence="1">Uncharacterized protein</fullName>
    </submittedName>
</protein>
<reference evidence="1" key="1">
    <citation type="submission" date="2006-03" db="EMBL/GenBank/DDBJ databases">
        <title>Comparative Sequence and Genetic Analyses of Asparagus BACs Reveal No Microsynteny with Onion or Rice.</title>
        <authorList>
            <person name="Jernej J."/>
            <person name="Telgmann A."/>
            <person name="Jung C."/>
            <person name="Cheung F."/>
            <person name="Havey M.J."/>
            <person name="Town C.D."/>
        </authorList>
    </citation>
    <scope>NUCLEOTIDE SEQUENCE</scope>
</reference>
<name>Q2AA62_ASPOF</name>
<evidence type="ECO:0000313" key="1">
    <source>
        <dbReference type="EMBL" id="ABD63113.1"/>
    </source>
</evidence>
<gene>
    <name evidence="1" type="ORF">18.t00009</name>
</gene>